<proteinExistence type="predicted"/>
<accession>A0ABN8N0K1</accession>
<feature type="non-terminal residue" evidence="1">
    <location>
        <position position="1"/>
    </location>
</feature>
<keyword evidence="2" id="KW-1185">Reference proteome</keyword>
<evidence type="ECO:0000313" key="1">
    <source>
        <dbReference type="EMBL" id="CAH3040545.1"/>
    </source>
</evidence>
<protein>
    <submittedName>
        <fullName evidence="1">Uncharacterized protein</fullName>
    </submittedName>
</protein>
<comment type="caution">
    <text evidence="1">The sequence shown here is derived from an EMBL/GenBank/DDBJ whole genome shotgun (WGS) entry which is preliminary data.</text>
</comment>
<evidence type="ECO:0000313" key="2">
    <source>
        <dbReference type="Proteomes" id="UP001159405"/>
    </source>
</evidence>
<sequence>CPARGQTCLYWKKPNHFAEVCRSKARRQRFHSLERAGSQASQTSAESILSAAFQSLVFQSITTAGVSRRESNRYRDEVFVSINLNLPQETQKNTILKAKLDTAIIGLPTSTDLKLLTLNLSIEENDPTPRNSTVSKEQPIKDKQDLICQYPECFNGVGKFQG</sequence>
<organism evidence="1 2">
    <name type="scientific">Porites lobata</name>
    <dbReference type="NCBI Taxonomy" id="104759"/>
    <lineage>
        <taxon>Eukaryota</taxon>
        <taxon>Metazoa</taxon>
        <taxon>Cnidaria</taxon>
        <taxon>Anthozoa</taxon>
        <taxon>Hexacorallia</taxon>
        <taxon>Scleractinia</taxon>
        <taxon>Fungiina</taxon>
        <taxon>Poritidae</taxon>
        <taxon>Porites</taxon>
    </lineage>
</organism>
<name>A0ABN8N0K1_9CNID</name>
<dbReference type="EMBL" id="CALNXK010000008">
    <property type="protein sequence ID" value="CAH3040545.1"/>
    <property type="molecule type" value="Genomic_DNA"/>
</dbReference>
<dbReference type="Proteomes" id="UP001159405">
    <property type="component" value="Unassembled WGS sequence"/>
</dbReference>
<gene>
    <name evidence="1" type="ORF">PLOB_00045748</name>
</gene>
<reference evidence="1 2" key="1">
    <citation type="submission" date="2022-05" db="EMBL/GenBank/DDBJ databases">
        <authorList>
            <consortium name="Genoscope - CEA"/>
            <person name="William W."/>
        </authorList>
    </citation>
    <scope>NUCLEOTIDE SEQUENCE [LARGE SCALE GENOMIC DNA]</scope>
</reference>